<keyword evidence="4" id="KW-1185">Reference proteome</keyword>
<name>A0AA38X796_9EURO</name>
<dbReference type="GO" id="GO:0051082">
    <property type="term" value="F:unfolded protein binding"/>
    <property type="evidence" value="ECO:0007669"/>
    <property type="project" value="TreeGrafter"/>
</dbReference>
<dbReference type="PANTHER" id="PTHR31996">
    <property type="entry name" value="COILED-COIL DOMAIN-CONTAINING PROTEIN 115"/>
    <property type="match status" value="1"/>
</dbReference>
<dbReference type="GO" id="GO:1990871">
    <property type="term" value="C:Vma12-Vma22 assembly complex"/>
    <property type="evidence" value="ECO:0007669"/>
    <property type="project" value="TreeGrafter"/>
</dbReference>
<evidence type="ECO:0000313" key="4">
    <source>
        <dbReference type="Proteomes" id="UP001172673"/>
    </source>
</evidence>
<feature type="compositionally biased region" description="Pro residues" evidence="2">
    <location>
        <begin position="1"/>
        <end position="19"/>
    </location>
</feature>
<accession>A0AA38X796</accession>
<organism evidence="3 4">
    <name type="scientific">Cladophialophora chaetospira</name>
    <dbReference type="NCBI Taxonomy" id="386627"/>
    <lineage>
        <taxon>Eukaryota</taxon>
        <taxon>Fungi</taxon>
        <taxon>Dikarya</taxon>
        <taxon>Ascomycota</taxon>
        <taxon>Pezizomycotina</taxon>
        <taxon>Eurotiomycetes</taxon>
        <taxon>Chaetothyriomycetidae</taxon>
        <taxon>Chaetothyriales</taxon>
        <taxon>Herpotrichiellaceae</taxon>
        <taxon>Cladophialophora</taxon>
    </lineage>
</organism>
<dbReference type="GO" id="GO:0070072">
    <property type="term" value="P:vacuolar proton-transporting V-type ATPase complex assembly"/>
    <property type="evidence" value="ECO:0007669"/>
    <property type="project" value="InterPro"/>
</dbReference>
<dbReference type="EMBL" id="JAPDRK010000011">
    <property type="protein sequence ID" value="KAJ9607921.1"/>
    <property type="molecule type" value="Genomic_DNA"/>
</dbReference>
<dbReference type="AlphaFoldDB" id="A0AA38X796"/>
<evidence type="ECO:0000256" key="2">
    <source>
        <dbReference type="SAM" id="MobiDB-lite"/>
    </source>
</evidence>
<dbReference type="InterPro" id="IPR040357">
    <property type="entry name" value="Vma22/CCDC115"/>
</dbReference>
<gene>
    <name evidence="3" type="ORF">H2200_008000</name>
</gene>
<proteinExistence type="predicted"/>
<sequence>MAAQLPSPPSSRPTSPEPSPESHNDIESLASRLDALLIEYLSLLDTYTLLREQLSKHFASGFFALAQANRNANSTLGAGRRYGEEGYDERMKAGRILSIARSRRSYTGEGVQKAELEIEGEEKKQEEGPQDQSSHIAEADGTGSVHAEADKQEDSAMYTYSLGPSPTSTKDPLKWYGILIPPALRTCQTHFTSAVSSSIPELLNTTSKMRRVEEDIWNLRRELGVMDEYTVSEQATTKSADGSDGDRELDIPMASFSLSPTTSKVQAARKSTGRLSTSPTSVGLPLEPRSRILKLG</sequence>
<feature type="region of interest" description="Disordered" evidence="2">
    <location>
        <begin position="110"/>
        <end position="146"/>
    </location>
</feature>
<feature type="compositionally biased region" description="Basic and acidic residues" evidence="2">
    <location>
        <begin position="112"/>
        <end position="127"/>
    </location>
</feature>
<dbReference type="Pfam" id="PF21730">
    <property type="entry name" value="Vma22_CCDC115"/>
    <property type="match status" value="1"/>
</dbReference>
<feature type="region of interest" description="Disordered" evidence="2">
    <location>
        <begin position="234"/>
        <end position="296"/>
    </location>
</feature>
<comment type="caution">
    <text evidence="3">The sequence shown here is derived from an EMBL/GenBank/DDBJ whole genome shotgun (WGS) entry which is preliminary data.</text>
</comment>
<feature type="compositionally biased region" description="Polar residues" evidence="2">
    <location>
        <begin position="256"/>
        <end position="265"/>
    </location>
</feature>
<evidence type="ECO:0000256" key="1">
    <source>
        <dbReference type="ARBA" id="ARBA00093634"/>
    </source>
</evidence>
<feature type="region of interest" description="Disordered" evidence="2">
    <location>
        <begin position="1"/>
        <end position="25"/>
    </location>
</feature>
<dbReference type="PANTHER" id="PTHR31996:SF2">
    <property type="entry name" value="COILED-COIL DOMAIN-CONTAINING PROTEIN 115"/>
    <property type="match status" value="1"/>
</dbReference>
<reference evidence="3" key="1">
    <citation type="submission" date="2022-10" db="EMBL/GenBank/DDBJ databases">
        <title>Culturing micro-colonial fungi from biological soil crusts in the Mojave desert and describing Neophaeococcomyces mojavensis, and introducing the new genera and species Taxawa tesnikishii.</title>
        <authorList>
            <person name="Kurbessoian T."/>
            <person name="Stajich J.E."/>
        </authorList>
    </citation>
    <scope>NUCLEOTIDE SEQUENCE</scope>
    <source>
        <strain evidence="3">TK_41</strain>
    </source>
</reference>
<evidence type="ECO:0000313" key="3">
    <source>
        <dbReference type="EMBL" id="KAJ9607921.1"/>
    </source>
</evidence>
<protein>
    <recommendedName>
        <fullName evidence="1">Vacuolar ATPase assembly protein VMA22</fullName>
    </recommendedName>
</protein>
<dbReference type="Proteomes" id="UP001172673">
    <property type="component" value="Unassembled WGS sequence"/>
</dbReference>